<protein>
    <recommendedName>
        <fullName evidence="6">Peptidyl-prolyl cis-trans isomerase</fullName>
        <ecNumber evidence="6">5.2.1.8</ecNumber>
    </recommendedName>
</protein>
<keyword evidence="3 5" id="KW-0697">Rotamase</keyword>
<dbReference type="PANTHER" id="PTHR43811:SF19">
    <property type="entry name" value="39 KDA FK506-BINDING NUCLEAR PROTEIN"/>
    <property type="match status" value="1"/>
</dbReference>
<evidence type="ECO:0000259" key="9">
    <source>
        <dbReference type="PROSITE" id="PS50059"/>
    </source>
</evidence>
<dbReference type="EC" id="5.2.1.8" evidence="6"/>
<dbReference type="EMBL" id="SLWS01000015">
    <property type="protein sequence ID" value="TCO48932.1"/>
    <property type="molecule type" value="Genomic_DNA"/>
</dbReference>
<dbReference type="GO" id="GO:0003755">
    <property type="term" value="F:peptidyl-prolyl cis-trans isomerase activity"/>
    <property type="evidence" value="ECO:0007669"/>
    <property type="project" value="UniProtKB-UniRule"/>
</dbReference>
<comment type="similarity">
    <text evidence="2 6">Belongs to the FKBP-type PPIase family.</text>
</comment>
<dbReference type="PROSITE" id="PS51257">
    <property type="entry name" value="PROKAR_LIPOPROTEIN"/>
    <property type="match status" value="1"/>
</dbReference>
<evidence type="ECO:0000256" key="2">
    <source>
        <dbReference type="ARBA" id="ARBA00006577"/>
    </source>
</evidence>
<evidence type="ECO:0000256" key="8">
    <source>
        <dbReference type="SAM" id="SignalP"/>
    </source>
</evidence>
<feature type="domain" description="PPIase FKBP-type" evidence="9">
    <location>
        <begin position="118"/>
        <end position="208"/>
    </location>
</feature>
<keyword evidence="11" id="KW-1185">Reference proteome</keyword>
<gene>
    <name evidence="10" type="ORF">EV192_115153</name>
</gene>
<evidence type="ECO:0000256" key="1">
    <source>
        <dbReference type="ARBA" id="ARBA00000971"/>
    </source>
</evidence>
<dbReference type="PANTHER" id="PTHR43811">
    <property type="entry name" value="FKBP-TYPE PEPTIDYL-PROLYL CIS-TRANS ISOMERASE FKPA"/>
    <property type="match status" value="1"/>
</dbReference>
<sequence>MRIAGKVTMVIVALAAATALSACANSEQDSTKPPADGPTGATSAPPKTSSTTSSPPATSSSSASSVAPAGNECKVDDIKVSGAPGAKPTITIPTTCKPPTTLLTKDLAPGNGPAATAQNTATLDYLLETWSDQKIVDNSYDRGQPIPLQAPIGQAQVIVGWQQGLVGMKQGGRRLLVIPPALGYGDTGKPPVKPNETLVFVVDAVVVQ</sequence>
<feature type="compositionally biased region" description="Low complexity" evidence="7">
    <location>
        <begin position="38"/>
        <end position="69"/>
    </location>
</feature>
<comment type="caution">
    <text evidence="10">The sequence shown here is derived from an EMBL/GenBank/DDBJ whole genome shotgun (WGS) entry which is preliminary data.</text>
</comment>
<evidence type="ECO:0000256" key="5">
    <source>
        <dbReference type="PROSITE-ProRule" id="PRU00277"/>
    </source>
</evidence>
<dbReference type="Gene3D" id="3.10.50.40">
    <property type="match status" value="1"/>
</dbReference>
<dbReference type="InterPro" id="IPR046357">
    <property type="entry name" value="PPIase_dom_sf"/>
</dbReference>
<feature type="compositionally biased region" description="Low complexity" evidence="7">
    <location>
        <begin position="87"/>
        <end position="100"/>
    </location>
</feature>
<feature type="signal peptide" evidence="8">
    <location>
        <begin position="1"/>
        <end position="24"/>
    </location>
</feature>
<feature type="chain" id="PRO_5020816035" description="Peptidyl-prolyl cis-trans isomerase" evidence="8">
    <location>
        <begin position="25"/>
        <end position="208"/>
    </location>
</feature>
<evidence type="ECO:0000256" key="6">
    <source>
        <dbReference type="RuleBase" id="RU003915"/>
    </source>
</evidence>
<keyword evidence="4 5" id="KW-0413">Isomerase</keyword>
<comment type="catalytic activity">
    <reaction evidence="1 5 6">
        <text>[protein]-peptidylproline (omega=180) = [protein]-peptidylproline (omega=0)</text>
        <dbReference type="Rhea" id="RHEA:16237"/>
        <dbReference type="Rhea" id="RHEA-COMP:10747"/>
        <dbReference type="Rhea" id="RHEA-COMP:10748"/>
        <dbReference type="ChEBI" id="CHEBI:83833"/>
        <dbReference type="ChEBI" id="CHEBI:83834"/>
        <dbReference type="EC" id="5.2.1.8"/>
    </reaction>
</comment>
<dbReference type="Proteomes" id="UP000295680">
    <property type="component" value="Unassembled WGS sequence"/>
</dbReference>
<dbReference type="SUPFAM" id="SSF54534">
    <property type="entry name" value="FKBP-like"/>
    <property type="match status" value="1"/>
</dbReference>
<keyword evidence="8" id="KW-0732">Signal</keyword>
<proteinExistence type="inferred from homology"/>
<evidence type="ECO:0000256" key="4">
    <source>
        <dbReference type="ARBA" id="ARBA00023235"/>
    </source>
</evidence>
<evidence type="ECO:0000313" key="10">
    <source>
        <dbReference type="EMBL" id="TCO48932.1"/>
    </source>
</evidence>
<dbReference type="OrthoDB" id="25996at2"/>
<evidence type="ECO:0000313" key="11">
    <source>
        <dbReference type="Proteomes" id="UP000295680"/>
    </source>
</evidence>
<dbReference type="AlphaFoldDB" id="A0A4R2IVW2"/>
<accession>A0A4R2IVW2</accession>
<feature type="region of interest" description="Disordered" evidence="7">
    <location>
        <begin position="24"/>
        <end position="100"/>
    </location>
</feature>
<reference evidence="10 11" key="1">
    <citation type="submission" date="2019-03" db="EMBL/GenBank/DDBJ databases">
        <title>Genomic Encyclopedia of Type Strains, Phase IV (KMG-IV): sequencing the most valuable type-strain genomes for metagenomic binning, comparative biology and taxonomic classification.</title>
        <authorList>
            <person name="Goeker M."/>
        </authorList>
    </citation>
    <scope>NUCLEOTIDE SEQUENCE [LARGE SCALE GENOMIC DNA]</scope>
    <source>
        <strain evidence="10 11">DSM 45934</strain>
    </source>
</reference>
<dbReference type="RefSeq" id="WP_132125278.1">
    <property type="nucleotide sequence ID" value="NZ_SLWS01000015.1"/>
</dbReference>
<dbReference type="Pfam" id="PF00254">
    <property type="entry name" value="FKBP_C"/>
    <property type="match status" value="1"/>
</dbReference>
<name>A0A4R2IVW2_9PSEU</name>
<evidence type="ECO:0000256" key="7">
    <source>
        <dbReference type="SAM" id="MobiDB-lite"/>
    </source>
</evidence>
<organism evidence="10 11">
    <name type="scientific">Actinocrispum wychmicini</name>
    <dbReference type="NCBI Taxonomy" id="1213861"/>
    <lineage>
        <taxon>Bacteria</taxon>
        <taxon>Bacillati</taxon>
        <taxon>Actinomycetota</taxon>
        <taxon>Actinomycetes</taxon>
        <taxon>Pseudonocardiales</taxon>
        <taxon>Pseudonocardiaceae</taxon>
        <taxon>Actinocrispum</taxon>
    </lineage>
</organism>
<evidence type="ECO:0000256" key="3">
    <source>
        <dbReference type="ARBA" id="ARBA00023110"/>
    </source>
</evidence>
<dbReference type="InterPro" id="IPR001179">
    <property type="entry name" value="PPIase_FKBP_dom"/>
</dbReference>
<dbReference type="PROSITE" id="PS50059">
    <property type="entry name" value="FKBP_PPIASE"/>
    <property type="match status" value="1"/>
</dbReference>